<evidence type="ECO:0000256" key="4">
    <source>
        <dbReference type="ARBA" id="ARBA00022698"/>
    </source>
</evidence>
<dbReference type="Gene3D" id="3.60.20.10">
    <property type="entry name" value="Glutamine Phosphoribosylpyrophosphate, subunit 1, domain 1"/>
    <property type="match status" value="1"/>
</dbReference>
<sequence length="202" mass="22205">MTTTVGIAVKDGVVLATDKRVTAGYYIAHKRGEKIWKIDDHVAATMSGGVADLQSVLSFLTLRAHEYKIEYKRPIPISALVNYMSLILFYSRPYIYIVHSIIGGVDEEEGAVLYMVDWLGTVTKEKYIATGSGSPYAKGALEVGYREDMTLEDAIDLAIKAVKAAIRNDPGSGEGIDVVVITRKEGFKRVFTTQQKLVLPSL</sequence>
<keyword evidence="7 9" id="KW-0647">Proteasome</keyword>
<dbReference type="OrthoDB" id="6330at2157"/>
<dbReference type="InterPro" id="IPR000243">
    <property type="entry name" value="Pept_T1A_subB"/>
</dbReference>
<evidence type="ECO:0000313" key="12">
    <source>
        <dbReference type="EMBL" id="RFA98371.1"/>
    </source>
</evidence>
<dbReference type="Proteomes" id="UP000256877">
    <property type="component" value="Unassembled WGS sequence"/>
</dbReference>
<evidence type="ECO:0000313" key="11">
    <source>
        <dbReference type="EMBL" id="RFA97458.1"/>
    </source>
</evidence>
<evidence type="ECO:0000256" key="8">
    <source>
        <dbReference type="ARBA" id="ARBA00023145"/>
    </source>
</evidence>
<comment type="similarity">
    <text evidence="9">Belongs to the peptidase T1B family.</text>
</comment>
<comment type="caution">
    <text evidence="12">The sequence shown here is derived from an EMBL/GenBank/DDBJ whole genome shotgun (WGS) entry which is preliminary data.</text>
</comment>
<evidence type="ECO:0000256" key="3">
    <source>
        <dbReference type="ARBA" id="ARBA00022670"/>
    </source>
</evidence>
<keyword evidence="3 9" id="KW-0645">Protease</keyword>
<keyword evidence="6 9" id="KW-0068">Autocatalytic cleavage</keyword>
<dbReference type="FunFam" id="3.60.20.10:FF:000049">
    <property type="entry name" value="Proteasome subunit beta"/>
    <property type="match status" value="1"/>
</dbReference>
<proteinExistence type="inferred from homology"/>
<comment type="catalytic activity">
    <reaction evidence="1 9">
        <text>Cleavage of peptide bonds with very broad specificity.</text>
        <dbReference type="EC" id="3.4.25.1"/>
    </reaction>
</comment>
<dbReference type="GO" id="GO:0010498">
    <property type="term" value="P:proteasomal protein catabolic process"/>
    <property type="evidence" value="ECO:0007669"/>
    <property type="project" value="UniProtKB-UniRule"/>
</dbReference>
<evidence type="ECO:0000256" key="6">
    <source>
        <dbReference type="ARBA" id="ARBA00022813"/>
    </source>
</evidence>
<protein>
    <recommendedName>
        <fullName evidence="9">Proteasome subunit beta</fullName>
        <ecNumber evidence="9">3.4.25.1</ecNumber>
    </recommendedName>
    <alternativeName>
        <fullName evidence="9">20S proteasome beta subunit</fullName>
    </alternativeName>
    <alternativeName>
        <fullName evidence="9">Proteasome core protein PsmB</fullName>
    </alternativeName>
</protein>
<evidence type="ECO:0000313" key="13">
    <source>
        <dbReference type="Proteomes" id="UP000256877"/>
    </source>
</evidence>
<evidence type="ECO:0000256" key="1">
    <source>
        <dbReference type="ARBA" id="ARBA00001198"/>
    </source>
</evidence>
<dbReference type="InterPro" id="IPR001353">
    <property type="entry name" value="Proteasome_sua/b"/>
</dbReference>
<keyword evidence="8 9" id="KW-0865">Zymogen</keyword>
<comment type="subcellular location">
    <subcellularLocation>
        <location evidence="9">Cytoplasm</location>
    </subcellularLocation>
</comment>
<dbReference type="SUPFAM" id="SSF56235">
    <property type="entry name" value="N-terminal nucleophile aminohydrolases (Ntn hydrolases)"/>
    <property type="match status" value="1"/>
</dbReference>
<organism evidence="12 13">
    <name type="scientific">Pyrobaculum aerophilum</name>
    <dbReference type="NCBI Taxonomy" id="13773"/>
    <lineage>
        <taxon>Archaea</taxon>
        <taxon>Thermoproteota</taxon>
        <taxon>Thermoprotei</taxon>
        <taxon>Thermoproteales</taxon>
        <taxon>Thermoproteaceae</taxon>
        <taxon>Pyrobaculum</taxon>
    </lineage>
</organism>
<keyword evidence="5 9" id="KW-0378">Hydrolase</keyword>
<evidence type="ECO:0000256" key="9">
    <source>
        <dbReference type="HAMAP-Rule" id="MF_02113"/>
    </source>
</evidence>
<dbReference type="PROSITE" id="PS00854">
    <property type="entry name" value="PROTEASOME_BETA_1"/>
    <property type="match status" value="1"/>
</dbReference>
<comment type="subunit">
    <text evidence="9">The 20S proteasome core is composed of 14 alpha and 14 beta subunits that assemble into four stacked heptameric rings, resulting in a barrel-shaped structure. The two inner rings, each composed of seven catalytic beta subunits, are sandwiched by two outer rings, each composed of seven alpha subunits. The catalytic chamber with the active sites is on the inside of the barrel. Has a gated structure, the ends of the cylinder being occluded by the N-termini of the alpha-subunits. Is capped at one or both ends by the proteasome regulatory ATPase, PAN.</text>
</comment>
<comment type="function">
    <text evidence="9">Component of the proteasome core, a large protease complex with broad specificity involved in protein degradation.</text>
</comment>
<evidence type="ECO:0000256" key="10">
    <source>
        <dbReference type="PIRSR" id="PIRSR600243-1"/>
    </source>
</evidence>
<dbReference type="InterPro" id="IPR019983">
    <property type="entry name" value="Pept_T1A_Psome_bsu_arc"/>
</dbReference>
<dbReference type="PROSITE" id="PS51476">
    <property type="entry name" value="PROTEASOME_BETA_2"/>
    <property type="match status" value="1"/>
</dbReference>
<feature type="active site" description="Nucleophile" evidence="9 10">
    <location>
        <position position="2"/>
    </location>
</feature>
<dbReference type="HAMAP" id="MF_02113_A">
    <property type="entry name" value="Proteasome_B_A"/>
    <property type="match status" value="1"/>
</dbReference>
<keyword evidence="2 9" id="KW-0963">Cytoplasm</keyword>
<dbReference type="PANTHER" id="PTHR32194">
    <property type="entry name" value="METALLOPROTEASE TLDD"/>
    <property type="match status" value="1"/>
</dbReference>
<dbReference type="PRINTS" id="PR00141">
    <property type="entry name" value="PROTEASOME"/>
</dbReference>
<keyword evidence="4 9" id="KW-0888">Threonine protease</keyword>
<reference evidence="13 14" key="1">
    <citation type="submission" date="2017-07" db="EMBL/GenBank/DDBJ databases">
        <title>Draft genome sequence of aerobic hyperthermophilic archaea, Pyrobaculum aerophilum YKB31 and YKB32.</title>
        <authorList>
            <person name="Mochizuki T."/>
            <person name="Berliner A.J."/>
            <person name="Yoshida-Takashima Y."/>
            <person name="Takaki Y."/>
            <person name="Nunoura T."/>
            <person name="Takai K."/>
        </authorList>
    </citation>
    <scope>NUCLEOTIDE SEQUENCE [LARGE SCALE GENOMIC DNA]</scope>
    <source>
        <strain evidence="11 14">YKB31</strain>
        <strain evidence="12 13">YKB32</strain>
    </source>
</reference>
<dbReference type="PANTHER" id="PTHR32194:SF0">
    <property type="entry name" value="ATP-DEPENDENT PROTEASE SUBUNIT HSLV"/>
    <property type="match status" value="1"/>
</dbReference>
<feature type="chain" id="PRO_5034627651" description="Proteasome subunit beta" evidence="9">
    <location>
        <begin position="2"/>
        <end position="202"/>
    </location>
</feature>
<evidence type="ECO:0000313" key="14">
    <source>
        <dbReference type="Proteomes" id="UP000257123"/>
    </source>
</evidence>
<comment type="activity regulation">
    <text evidence="9">The formation of the proteasomal ATPase PAN-20S proteasome complex, via the docking of the C-termini of PAN into the intersubunit pockets in the alpha-rings, triggers opening of the gate for substrate entry. Interconversion between the open-gate and close-gate conformations leads to a dynamic regulation of the 20S proteasome proteolysis activity.</text>
</comment>
<dbReference type="AlphaFoldDB" id="A0A371R3J8"/>
<evidence type="ECO:0000256" key="7">
    <source>
        <dbReference type="ARBA" id="ARBA00022942"/>
    </source>
</evidence>
<dbReference type="CDD" id="cd03764">
    <property type="entry name" value="proteasome_beta_archeal"/>
    <property type="match status" value="1"/>
</dbReference>
<dbReference type="InterPro" id="IPR029055">
    <property type="entry name" value="Ntn_hydrolases_N"/>
</dbReference>
<dbReference type="InterPro" id="IPR016050">
    <property type="entry name" value="Proteasome_bsu_CS"/>
</dbReference>
<gene>
    <name evidence="9" type="primary">psmB</name>
    <name evidence="11" type="ORF">CGL51_03180</name>
    <name evidence="12" type="ORF">CGL52_07425</name>
</gene>
<dbReference type="Proteomes" id="UP000257123">
    <property type="component" value="Unassembled WGS sequence"/>
</dbReference>
<dbReference type="GO" id="GO:0005737">
    <property type="term" value="C:cytoplasm"/>
    <property type="evidence" value="ECO:0007669"/>
    <property type="project" value="UniProtKB-SubCell"/>
</dbReference>
<feature type="propeptide" id="PRO_5034627652" description="Removed in mature form; by autocatalysis" evidence="9">
    <location>
        <position position="1"/>
    </location>
</feature>
<dbReference type="Pfam" id="PF00227">
    <property type="entry name" value="Proteasome"/>
    <property type="match status" value="1"/>
</dbReference>
<name>A0A371R3J8_9CREN</name>
<dbReference type="EMBL" id="NMUE01000006">
    <property type="protein sequence ID" value="RFA97458.1"/>
    <property type="molecule type" value="Genomic_DNA"/>
</dbReference>
<dbReference type="EMBL" id="NMUF01000018">
    <property type="protein sequence ID" value="RFA98371.1"/>
    <property type="molecule type" value="Genomic_DNA"/>
</dbReference>
<dbReference type="InterPro" id="IPR023333">
    <property type="entry name" value="Proteasome_suB-type"/>
</dbReference>
<dbReference type="EC" id="3.4.25.1" evidence="9"/>
<evidence type="ECO:0000256" key="2">
    <source>
        <dbReference type="ARBA" id="ARBA00022490"/>
    </source>
</evidence>
<accession>A0A371R3J8</accession>
<dbReference type="GO" id="GO:0019774">
    <property type="term" value="C:proteasome core complex, beta-subunit complex"/>
    <property type="evidence" value="ECO:0007669"/>
    <property type="project" value="UniProtKB-UniRule"/>
</dbReference>
<evidence type="ECO:0000256" key="5">
    <source>
        <dbReference type="ARBA" id="ARBA00022801"/>
    </source>
</evidence>
<dbReference type="RefSeq" id="WP_116420659.1">
    <property type="nucleotide sequence ID" value="NZ_NMUE01000006.1"/>
</dbReference>
<dbReference type="GO" id="GO:0004298">
    <property type="term" value="F:threonine-type endopeptidase activity"/>
    <property type="evidence" value="ECO:0007669"/>
    <property type="project" value="UniProtKB-UniRule"/>
</dbReference>